<feature type="region of interest" description="Disordered" evidence="1">
    <location>
        <begin position="159"/>
        <end position="224"/>
    </location>
</feature>
<evidence type="ECO:0000313" key="3">
    <source>
        <dbReference type="Proteomes" id="UP001432322"/>
    </source>
</evidence>
<dbReference type="AlphaFoldDB" id="A0AAV5W4P1"/>
<feature type="non-terminal residue" evidence="2">
    <location>
        <position position="224"/>
    </location>
</feature>
<evidence type="ECO:0000256" key="1">
    <source>
        <dbReference type="SAM" id="MobiDB-lite"/>
    </source>
</evidence>
<dbReference type="EMBL" id="BTSY01000004">
    <property type="protein sequence ID" value="GMT25062.1"/>
    <property type="molecule type" value="Genomic_DNA"/>
</dbReference>
<comment type="caution">
    <text evidence="2">The sequence shown here is derived from an EMBL/GenBank/DDBJ whole genome shotgun (WGS) entry which is preliminary data.</text>
</comment>
<protein>
    <submittedName>
        <fullName evidence="2">Uncharacterized protein</fullName>
    </submittedName>
</protein>
<feature type="compositionally biased region" description="Basic and acidic residues" evidence="1">
    <location>
        <begin position="212"/>
        <end position="224"/>
    </location>
</feature>
<feature type="non-terminal residue" evidence="2">
    <location>
        <position position="1"/>
    </location>
</feature>
<feature type="compositionally biased region" description="Acidic residues" evidence="1">
    <location>
        <begin position="182"/>
        <end position="191"/>
    </location>
</feature>
<accession>A0AAV5W4P1</accession>
<proteinExistence type="predicted"/>
<sequence length="224" mass="25327">ESRDVLRSDFHVLHLRPNNPGFNTRSGNILTGTSRLHELEFLLFDQRRLPDVIVVYGGEGQRMQHSPFFANLARLMESALSILEGRTSLVIVTRSPDMTQVATEAYRRESRFALMQIARYFWRHTPTRSVLIVSLADTVFRISTLMQRDQQSDAKVVAASEGNLSKGDKEKIDDNGTNVEAMEQEGEEEDVSTANTIRSRNNVSMEVALDSTTHDEALKMDGKR</sequence>
<organism evidence="2 3">
    <name type="scientific">Pristionchus fissidentatus</name>
    <dbReference type="NCBI Taxonomy" id="1538716"/>
    <lineage>
        <taxon>Eukaryota</taxon>
        <taxon>Metazoa</taxon>
        <taxon>Ecdysozoa</taxon>
        <taxon>Nematoda</taxon>
        <taxon>Chromadorea</taxon>
        <taxon>Rhabditida</taxon>
        <taxon>Rhabditina</taxon>
        <taxon>Diplogasteromorpha</taxon>
        <taxon>Diplogasteroidea</taxon>
        <taxon>Neodiplogasteridae</taxon>
        <taxon>Pristionchus</taxon>
    </lineage>
</organism>
<feature type="compositionally biased region" description="Polar residues" evidence="1">
    <location>
        <begin position="192"/>
        <end position="204"/>
    </location>
</feature>
<name>A0AAV5W4P1_9BILA</name>
<evidence type="ECO:0000313" key="2">
    <source>
        <dbReference type="EMBL" id="GMT25062.1"/>
    </source>
</evidence>
<reference evidence="2" key="1">
    <citation type="submission" date="2023-10" db="EMBL/GenBank/DDBJ databases">
        <title>Genome assembly of Pristionchus species.</title>
        <authorList>
            <person name="Yoshida K."/>
            <person name="Sommer R.J."/>
        </authorList>
    </citation>
    <scope>NUCLEOTIDE SEQUENCE</scope>
    <source>
        <strain evidence="2">RS5133</strain>
    </source>
</reference>
<dbReference type="Proteomes" id="UP001432322">
    <property type="component" value="Unassembled WGS sequence"/>
</dbReference>
<keyword evidence="3" id="KW-1185">Reference proteome</keyword>
<gene>
    <name evidence="2" type="ORF">PFISCL1PPCAC_16359</name>
</gene>